<evidence type="ECO:0000256" key="2">
    <source>
        <dbReference type="SAM" id="Phobius"/>
    </source>
</evidence>
<feature type="transmembrane region" description="Helical" evidence="2">
    <location>
        <begin position="342"/>
        <end position="370"/>
    </location>
</feature>
<evidence type="ECO:0000313" key="5">
    <source>
        <dbReference type="Proteomes" id="UP000078546"/>
    </source>
</evidence>
<reference evidence="5 6" key="1">
    <citation type="submission" date="2016-05" db="EMBL/GenBank/DDBJ databases">
        <authorList>
            <person name="Naeem Raeece"/>
        </authorList>
    </citation>
    <scope>NUCLEOTIDE SEQUENCE [LARGE SCALE GENOMIC DNA]</scope>
</reference>
<feature type="compositionally biased region" description="Basic and acidic residues" evidence="1">
    <location>
        <begin position="108"/>
        <end position="124"/>
    </location>
</feature>
<keyword evidence="2" id="KW-0472">Membrane</keyword>
<proteinExistence type="predicted"/>
<organism evidence="3 6">
    <name type="scientific">Plasmodium ovale curtisi</name>
    <dbReference type="NCBI Taxonomy" id="864141"/>
    <lineage>
        <taxon>Eukaryota</taxon>
        <taxon>Sar</taxon>
        <taxon>Alveolata</taxon>
        <taxon>Apicomplexa</taxon>
        <taxon>Aconoidasida</taxon>
        <taxon>Haemosporida</taxon>
        <taxon>Plasmodiidae</taxon>
        <taxon>Plasmodium</taxon>
        <taxon>Plasmodium (Plasmodium)</taxon>
    </lineage>
</organism>
<keyword evidence="2" id="KW-0812">Transmembrane</keyword>
<evidence type="ECO:0000256" key="1">
    <source>
        <dbReference type="SAM" id="MobiDB-lite"/>
    </source>
</evidence>
<evidence type="ECO:0000313" key="3">
    <source>
        <dbReference type="EMBL" id="SBS84794.1"/>
    </source>
</evidence>
<dbReference type="EMBL" id="FLQV01001862">
    <property type="protein sequence ID" value="SBT00342.1"/>
    <property type="molecule type" value="Genomic_DNA"/>
</dbReference>
<feature type="compositionally biased region" description="Basic and acidic residues" evidence="1">
    <location>
        <begin position="135"/>
        <end position="158"/>
    </location>
</feature>
<evidence type="ECO:0000313" key="4">
    <source>
        <dbReference type="EMBL" id="SBT00342.1"/>
    </source>
</evidence>
<reference evidence="3" key="2">
    <citation type="submission" date="2016-05" db="EMBL/GenBank/DDBJ databases">
        <authorList>
            <person name="Lavstsen T."/>
            <person name="Jespersen J.S."/>
        </authorList>
    </citation>
    <scope>NUCLEOTIDE SEQUENCE [LARGE SCALE GENOMIC DNA]</scope>
</reference>
<feature type="compositionally biased region" description="Basic and acidic residues" evidence="1">
    <location>
        <begin position="310"/>
        <end position="322"/>
    </location>
</feature>
<protein>
    <submittedName>
        <fullName evidence="3">PIR Superfamily Protein</fullName>
    </submittedName>
</protein>
<accession>A0A1A8W0W8</accession>
<gene>
    <name evidence="4" type="ORF">POVCU1_059310</name>
    <name evidence="3" type="ORF">POVCU2_0028070</name>
</gene>
<feature type="region of interest" description="Disordered" evidence="1">
    <location>
        <begin position="187"/>
        <end position="235"/>
    </location>
</feature>
<dbReference type="Proteomes" id="UP000078560">
    <property type="component" value="Unassembled WGS sequence"/>
</dbReference>
<name>A0A1A8W0W8_PLAOA</name>
<dbReference type="EMBL" id="FLQU01000376">
    <property type="protein sequence ID" value="SBS84794.1"/>
    <property type="molecule type" value="Genomic_DNA"/>
</dbReference>
<feature type="region of interest" description="Disordered" evidence="1">
    <location>
        <begin position="309"/>
        <end position="330"/>
    </location>
</feature>
<feature type="region of interest" description="Disordered" evidence="1">
    <location>
        <begin position="104"/>
        <end position="170"/>
    </location>
</feature>
<sequence>MIQIEFRNRENSGNLNSEECMDIYSNIIDYVDNRIKEMIGKKDVSITAYGGCPRRIKPSYKKRIKLIYVIEETCKKDKENKEITISLGESNETPDYYVDQSLTSAATSEDRASNDKILNKDKCVPEVTPEGSPEDTAKSFEKESPWEPSKEAPEDSAREGTLTNHTPACTVGDSTLAEDLASIVHSKSDCNNPQTTTPVLSNPSNISNPDDTSEGKVLSSDAGDDGSHAGNGSHENQNAMLQSITSTSQEYSSNHVTLYQMADRTLHLQIPPNGDILNFSNVPRTFNATYSSYKTIRLNNINIKALNKPSSERETGINRQDDSSGGFQCEPSSPPDDVLLKMYILISSIALVVILLIFLLIMYTSFGLLFNNKKRKKKKQIHDELNRIIYKSSNSKEKRINLKYGHSEHSMYIDVYESLKTPYGYNYEKTNINKRKIVKKYLISKSIIDLSFEINSKNESIMCKLILGANEQL</sequence>
<dbReference type="Proteomes" id="UP000078546">
    <property type="component" value="Unassembled WGS sequence"/>
</dbReference>
<feature type="compositionally biased region" description="Polar residues" evidence="1">
    <location>
        <begin position="189"/>
        <end position="210"/>
    </location>
</feature>
<keyword evidence="2" id="KW-1133">Transmembrane helix</keyword>
<evidence type="ECO:0000313" key="6">
    <source>
        <dbReference type="Proteomes" id="UP000078560"/>
    </source>
</evidence>
<dbReference type="AlphaFoldDB" id="A0A1A8W0W8"/>